<evidence type="ECO:0000313" key="2">
    <source>
        <dbReference type="Proteomes" id="UP000294564"/>
    </source>
</evidence>
<dbReference type="OrthoDB" id="1444826at2"/>
<dbReference type="AlphaFoldDB" id="A0A4R2NUI0"/>
<name>A0A4R2NUI0_9FLAO</name>
<comment type="caution">
    <text evidence="1">The sequence shown here is derived from an EMBL/GenBank/DDBJ whole genome shotgun (WGS) entry which is preliminary data.</text>
</comment>
<sequence>MNQKITLFLNESELLQLKNFINDQSNSQNLSNQIQLSTERNNLDDFVKRKVFEELSSLSGFEIQDIKESQSLKDDLGLRIYHKKALKIPFQRIVWNFNSSGIITVSECASLVTVINCINLIKSKS</sequence>
<dbReference type="Proteomes" id="UP000294564">
    <property type="component" value="Unassembled WGS sequence"/>
</dbReference>
<keyword evidence="2" id="KW-1185">Reference proteome</keyword>
<gene>
    <name evidence="1" type="ORF">EV195_10382</name>
</gene>
<reference evidence="1 2" key="1">
    <citation type="submission" date="2019-03" db="EMBL/GenBank/DDBJ databases">
        <title>Genomic Encyclopedia of Type Strains, Phase IV (KMG-IV): sequencing the most valuable type-strain genomes for metagenomic binning, comparative biology and taxonomic classification.</title>
        <authorList>
            <person name="Goeker M."/>
        </authorList>
    </citation>
    <scope>NUCLEOTIDE SEQUENCE [LARGE SCALE GENOMIC DNA]</scope>
    <source>
        <strain evidence="1 2">DSM 14836</strain>
    </source>
</reference>
<protein>
    <submittedName>
        <fullName evidence="1">Uncharacterized protein</fullName>
    </submittedName>
</protein>
<evidence type="ECO:0000313" key="1">
    <source>
        <dbReference type="EMBL" id="TCP25723.1"/>
    </source>
</evidence>
<dbReference type="RefSeq" id="WP_132794109.1">
    <property type="nucleotide sequence ID" value="NZ_SLXM01000003.1"/>
</dbReference>
<proteinExistence type="predicted"/>
<dbReference type="EMBL" id="SLXM01000003">
    <property type="protein sequence ID" value="TCP25723.1"/>
    <property type="molecule type" value="Genomic_DNA"/>
</dbReference>
<accession>A0A4R2NUI0</accession>
<organism evidence="1 2">
    <name type="scientific">Tenacibaculum skagerrakense</name>
    <dbReference type="NCBI Taxonomy" id="186571"/>
    <lineage>
        <taxon>Bacteria</taxon>
        <taxon>Pseudomonadati</taxon>
        <taxon>Bacteroidota</taxon>
        <taxon>Flavobacteriia</taxon>
        <taxon>Flavobacteriales</taxon>
        <taxon>Flavobacteriaceae</taxon>
        <taxon>Tenacibaculum</taxon>
    </lineage>
</organism>